<feature type="domain" description="STAS" evidence="1">
    <location>
        <begin position="37"/>
        <end position="117"/>
    </location>
</feature>
<dbReference type="EMBL" id="LKKS01000053">
    <property type="protein sequence ID" value="KPM66545.1"/>
    <property type="molecule type" value="Genomic_DNA"/>
</dbReference>
<dbReference type="AlphaFoldDB" id="A0A0P7DAY5"/>
<comment type="caution">
    <text evidence="2">The sequence shown here is derived from an EMBL/GenBank/DDBJ whole genome shotgun (WGS) entry which is preliminary data.</text>
</comment>
<organism evidence="2 3">
    <name type="scientific">Pseudomonas putida</name>
    <name type="common">Arthrobacter siderocapsulatus</name>
    <dbReference type="NCBI Taxonomy" id="303"/>
    <lineage>
        <taxon>Bacteria</taxon>
        <taxon>Pseudomonadati</taxon>
        <taxon>Pseudomonadota</taxon>
        <taxon>Gammaproteobacteria</taxon>
        <taxon>Pseudomonadales</taxon>
        <taxon>Pseudomonadaceae</taxon>
        <taxon>Pseudomonas</taxon>
    </lineage>
</organism>
<dbReference type="PROSITE" id="PS50801">
    <property type="entry name" value="STAS"/>
    <property type="match status" value="1"/>
</dbReference>
<evidence type="ECO:0000313" key="2">
    <source>
        <dbReference type="EMBL" id="KPM66545.1"/>
    </source>
</evidence>
<sequence>MTTNTLRYPSIVPSGEGKSVLEAVLRLQGVDFITGPIHLDGSADFAAADDQAHDLEACMANLHDTVLDATGKSLSDTDLHEVLLNLPRAIRKQVKTWGVADTEVREQIYRHLQNTAL</sequence>
<accession>A0A0P7DAY5</accession>
<proteinExistence type="predicted"/>
<evidence type="ECO:0000259" key="1">
    <source>
        <dbReference type="PROSITE" id="PS50801"/>
    </source>
</evidence>
<dbReference type="InterPro" id="IPR002645">
    <property type="entry name" value="STAS_dom"/>
</dbReference>
<dbReference type="Proteomes" id="UP000050437">
    <property type="component" value="Unassembled WGS sequence"/>
</dbReference>
<name>A0A0P7DAY5_PSEPU</name>
<evidence type="ECO:0000313" key="3">
    <source>
        <dbReference type="Proteomes" id="UP000050437"/>
    </source>
</evidence>
<reference evidence="2 3" key="1">
    <citation type="submission" date="2015-10" db="EMBL/GenBank/DDBJ databases">
        <title>Pseudomonas putida clinical strains.</title>
        <authorList>
            <person name="Molina L."/>
            <person name="Udaondo Z."/>
        </authorList>
    </citation>
    <scope>NUCLEOTIDE SEQUENCE [LARGE SCALE GENOMIC DNA]</scope>
    <source>
        <strain evidence="2 3">HB13667</strain>
    </source>
</reference>
<dbReference type="RefSeq" id="WP_029885969.1">
    <property type="nucleotide sequence ID" value="NZ_LKKS01000053.1"/>
</dbReference>
<protein>
    <recommendedName>
        <fullName evidence="1">STAS domain-containing protein</fullName>
    </recommendedName>
</protein>
<gene>
    <name evidence="2" type="ORF">HB13667_08225</name>
</gene>